<dbReference type="SMART" id="SM00072">
    <property type="entry name" value="GuKc"/>
    <property type="match status" value="1"/>
</dbReference>
<comment type="function">
    <text evidence="6">Catalyzes the phosphorylation of ribose 1,5-bisphosphate to 5-phospho-D-ribosyl alpha-1-diphosphate (PRPP).</text>
</comment>
<evidence type="ECO:0000256" key="6">
    <source>
        <dbReference type="HAMAP-Rule" id="MF_00836"/>
    </source>
</evidence>
<gene>
    <name evidence="6" type="primary">phnN</name>
    <name evidence="8" type="ORF">BCL64_103217</name>
</gene>
<keyword evidence="5 6" id="KW-0067">ATP-binding</keyword>
<dbReference type="RefSeq" id="WP_106229874.1">
    <property type="nucleotide sequence ID" value="NZ_PVTM01000003.1"/>
</dbReference>
<feature type="domain" description="Guanylate kinase/L-type calcium channel beta subunit" evidence="7">
    <location>
        <begin position="1"/>
        <end position="178"/>
    </location>
</feature>
<evidence type="ECO:0000256" key="2">
    <source>
        <dbReference type="ARBA" id="ARBA00005069"/>
    </source>
</evidence>
<dbReference type="EC" id="2.7.4.23" evidence="6"/>
<organism evidence="8 9">
    <name type="scientific">Halomonas ventosae</name>
    <dbReference type="NCBI Taxonomy" id="229007"/>
    <lineage>
        <taxon>Bacteria</taxon>
        <taxon>Pseudomonadati</taxon>
        <taxon>Pseudomonadota</taxon>
        <taxon>Gammaproteobacteria</taxon>
        <taxon>Oceanospirillales</taxon>
        <taxon>Halomonadaceae</taxon>
        <taxon>Halomonas</taxon>
    </lineage>
</organism>
<comment type="similarity">
    <text evidence="6">Belongs to the ribose 1,5-bisphosphokinase family.</text>
</comment>
<dbReference type="GO" id="GO:0019634">
    <property type="term" value="P:organic phosphonate metabolic process"/>
    <property type="evidence" value="ECO:0007669"/>
    <property type="project" value="UniProtKB-UniRule"/>
</dbReference>
<reference evidence="8 9" key="1">
    <citation type="submission" date="2018-03" db="EMBL/GenBank/DDBJ databases">
        <title>Comparative analysis of microorganisms from saline springs in Andes Mountain Range, Colombia.</title>
        <authorList>
            <person name="Rubin E."/>
        </authorList>
    </citation>
    <scope>NUCLEOTIDE SEQUENCE [LARGE SCALE GENOMIC DNA]</scope>
    <source>
        <strain evidence="8 9">USBA 854</strain>
    </source>
</reference>
<dbReference type="InterPro" id="IPR027417">
    <property type="entry name" value="P-loop_NTPase"/>
</dbReference>
<dbReference type="UniPathway" id="UPA00087">
    <property type="reaction ID" value="UER00175"/>
</dbReference>
<dbReference type="InterPro" id="IPR012699">
    <property type="entry name" value="PhnN"/>
</dbReference>
<comment type="caution">
    <text evidence="8">The sequence shown here is derived from an EMBL/GenBank/DDBJ whole genome shotgun (WGS) entry which is preliminary data.</text>
</comment>
<dbReference type="HAMAP" id="MF_00836">
    <property type="entry name" value="PhnN"/>
    <property type="match status" value="1"/>
</dbReference>
<accession>A0A2T0VQJ2</accession>
<comment type="pathway">
    <text evidence="2 6">Metabolic intermediate biosynthesis; 5-phospho-alpha-D-ribose 1-diphosphate biosynthesis; 5-phospho-alpha-D-ribose 1-diphosphate from D-ribose 5-phosphate (route II): step 3/3.</text>
</comment>
<evidence type="ECO:0000259" key="7">
    <source>
        <dbReference type="SMART" id="SM00072"/>
    </source>
</evidence>
<dbReference type="GO" id="GO:0033863">
    <property type="term" value="F:ribose 1,5-bisphosphate phosphokinase activity"/>
    <property type="evidence" value="ECO:0007669"/>
    <property type="project" value="UniProtKB-UniRule"/>
</dbReference>
<dbReference type="EMBL" id="PVTM01000003">
    <property type="protein sequence ID" value="PRY72738.1"/>
    <property type="molecule type" value="Genomic_DNA"/>
</dbReference>
<dbReference type="InterPro" id="IPR008145">
    <property type="entry name" value="GK/Ca_channel_bsu"/>
</dbReference>
<evidence type="ECO:0000313" key="9">
    <source>
        <dbReference type="Proteomes" id="UP000239896"/>
    </source>
</evidence>
<sequence>MGCLIYLVGASGVGKDTLLAAARQRYPEWLVAHRYVTRESGASENSVSLTTEEFMARRRAGLFALSWEAHGLHYGLGVELDAWLARDRVVLVNGSRRALPSARARFGAALTPVVMTASDEVLRARLRRRGREDEAEIEARLSRHRELRDALPEVPRLDNGGPLDLTLAALERLVDGEVMA</sequence>
<evidence type="ECO:0000313" key="8">
    <source>
        <dbReference type="EMBL" id="PRY72738.1"/>
    </source>
</evidence>
<dbReference type="NCBIfam" id="NF007485">
    <property type="entry name" value="PRK10078.1"/>
    <property type="match status" value="1"/>
</dbReference>
<dbReference type="Proteomes" id="UP000239896">
    <property type="component" value="Unassembled WGS sequence"/>
</dbReference>
<comment type="caution">
    <text evidence="6">Lacks conserved residue(s) required for the propagation of feature annotation.</text>
</comment>
<name>A0A2T0VQJ2_9GAMM</name>
<evidence type="ECO:0000256" key="1">
    <source>
        <dbReference type="ARBA" id="ARBA00000373"/>
    </source>
</evidence>
<keyword evidence="9" id="KW-1185">Reference proteome</keyword>
<evidence type="ECO:0000256" key="4">
    <source>
        <dbReference type="ARBA" id="ARBA00022741"/>
    </source>
</evidence>
<dbReference type="Gene3D" id="3.40.50.300">
    <property type="entry name" value="P-loop containing nucleotide triphosphate hydrolases"/>
    <property type="match status" value="1"/>
</dbReference>
<keyword evidence="4 6" id="KW-0547">Nucleotide-binding</keyword>
<keyword evidence="8" id="KW-0418">Kinase</keyword>
<dbReference type="Pfam" id="PF13238">
    <property type="entry name" value="AAA_18"/>
    <property type="match status" value="1"/>
</dbReference>
<dbReference type="SUPFAM" id="SSF52540">
    <property type="entry name" value="P-loop containing nucleoside triphosphate hydrolases"/>
    <property type="match status" value="1"/>
</dbReference>
<dbReference type="AlphaFoldDB" id="A0A2T0VQJ2"/>
<evidence type="ECO:0000256" key="3">
    <source>
        <dbReference type="ARBA" id="ARBA00022679"/>
    </source>
</evidence>
<dbReference type="GO" id="GO:0006015">
    <property type="term" value="P:5-phosphoribose 1-diphosphate biosynthetic process"/>
    <property type="evidence" value="ECO:0007669"/>
    <property type="project" value="UniProtKB-UniRule"/>
</dbReference>
<proteinExistence type="inferred from homology"/>
<dbReference type="NCBIfam" id="TIGR02322">
    <property type="entry name" value="phosphon_PhnN"/>
    <property type="match status" value="1"/>
</dbReference>
<protein>
    <recommendedName>
        <fullName evidence="6">Ribose 1,5-bisphosphate phosphokinase PhnN</fullName>
        <ecNumber evidence="6">2.7.4.23</ecNumber>
    </recommendedName>
    <alternativeName>
        <fullName evidence="6">Ribose 1,5-bisphosphokinase</fullName>
    </alternativeName>
</protein>
<keyword evidence="3 6" id="KW-0808">Transferase</keyword>
<evidence type="ECO:0000256" key="5">
    <source>
        <dbReference type="ARBA" id="ARBA00022840"/>
    </source>
</evidence>
<comment type="catalytic activity">
    <reaction evidence="1 6">
        <text>alpha-D-ribose 1,5-bisphosphate + ATP = 5-phospho-alpha-D-ribose 1-diphosphate + ADP</text>
        <dbReference type="Rhea" id="RHEA:20109"/>
        <dbReference type="ChEBI" id="CHEBI:30616"/>
        <dbReference type="ChEBI" id="CHEBI:58017"/>
        <dbReference type="ChEBI" id="CHEBI:68688"/>
        <dbReference type="ChEBI" id="CHEBI:456216"/>
        <dbReference type="EC" id="2.7.4.23"/>
    </reaction>
</comment>
<dbReference type="GO" id="GO:0005524">
    <property type="term" value="F:ATP binding"/>
    <property type="evidence" value="ECO:0007669"/>
    <property type="project" value="UniProtKB-KW"/>
</dbReference>